<reference evidence="2 3" key="1">
    <citation type="submission" date="2015-02" db="EMBL/GenBank/DDBJ databases">
        <authorList>
            <person name="Gomez-Escribano P.J."/>
        </authorList>
    </citation>
    <scope>NUCLEOTIDE SEQUENCE [LARGE SCALE GENOMIC DNA]</scope>
    <source>
        <strain evidence="3">C34 (DSM 42122 / NRRL B-24963)</strain>
    </source>
</reference>
<dbReference type="KEGG" id="sle:sle_17580"/>
<evidence type="ECO:0000313" key="2">
    <source>
        <dbReference type="EMBL" id="CQR61220.1"/>
    </source>
</evidence>
<protein>
    <submittedName>
        <fullName evidence="2">Uncharacterized protein</fullName>
    </submittedName>
</protein>
<sequence length="31" mass="3121">MVVTRQTGPLTAAATAGRNGDAPARTLVPAR</sequence>
<proteinExistence type="predicted"/>
<accession>A0A0F7VNK1</accession>
<evidence type="ECO:0000313" key="3">
    <source>
        <dbReference type="Proteomes" id="UP000035016"/>
    </source>
</evidence>
<name>A0A0F7VNK1_STRLW</name>
<feature type="region of interest" description="Disordered" evidence="1">
    <location>
        <begin position="1"/>
        <end position="31"/>
    </location>
</feature>
<gene>
    <name evidence="2" type="primary">sle_17580</name>
</gene>
<dbReference type="EMBL" id="LN831790">
    <property type="protein sequence ID" value="CQR61220.1"/>
    <property type="molecule type" value="Genomic_DNA"/>
</dbReference>
<dbReference type="AlphaFoldDB" id="A0A0F7VNK1"/>
<evidence type="ECO:0000256" key="1">
    <source>
        <dbReference type="SAM" id="MobiDB-lite"/>
    </source>
</evidence>
<dbReference type="Proteomes" id="UP000035016">
    <property type="component" value="Chromosome Chromosome"/>
</dbReference>
<organism evidence="2 3">
    <name type="scientific">Streptomyces leeuwenhoekii</name>
    <dbReference type="NCBI Taxonomy" id="1437453"/>
    <lineage>
        <taxon>Bacteria</taxon>
        <taxon>Bacillati</taxon>
        <taxon>Actinomycetota</taxon>
        <taxon>Actinomycetes</taxon>
        <taxon>Kitasatosporales</taxon>
        <taxon>Streptomycetaceae</taxon>
        <taxon>Streptomyces</taxon>
    </lineage>
</organism>